<dbReference type="InterPro" id="IPR013096">
    <property type="entry name" value="Cupin_2"/>
</dbReference>
<comment type="caution">
    <text evidence="2">The sequence shown here is derived from an EMBL/GenBank/DDBJ whole genome shotgun (WGS) entry which is preliminary data.</text>
</comment>
<evidence type="ECO:0000259" key="1">
    <source>
        <dbReference type="Pfam" id="PF07883"/>
    </source>
</evidence>
<dbReference type="OrthoDB" id="9798585at2"/>
<dbReference type="EMBL" id="MINH01000019">
    <property type="protein sequence ID" value="POG10850.1"/>
    <property type="molecule type" value="Genomic_DNA"/>
</dbReference>
<reference evidence="2 3" key="2">
    <citation type="submission" date="2018-03" db="EMBL/GenBank/DDBJ databases">
        <title>Draft genome of Pseudomonas putida strain KH-21-114.</title>
        <authorList>
            <person name="Yoshizawa S."/>
            <person name="Khan N.H."/>
            <person name="Nishimura M."/>
            <person name="Chiura H.X."/>
            <person name="Ogura Y."/>
            <person name="Hayashi T."/>
            <person name="Kogure K."/>
        </authorList>
    </citation>
    <scope>NUCLEOTIDE SEQUENCE [LARGE SCALE GENOMIC DNA]</scope>
    <source>
        <strain evidence="2 3">KH-21-114</strain>
    </source>
</reference>
<dbReference type="Proteomes" id="UP000237230">
    <property type="component" value="Unassembled WGS sequence"/>
</dbReference>
<protein>
    <submittedName>
        <fullName evidence="2">Cupin</fullName>
    </submittedName>
</protein>
<dbReference type="RefSeq" id="WP_103447612.1">
    <property type="nucleotide sequence ID" value="NZ_MINH01000019.1"/>
</dbReference>
<dbReference type="InterPro" id="IPR011051">
    <property type="entry name" value="RmlC_Cupin_sf"/>
</dbReference>
<gene>
    <name evidence="2" type="ORF">BGP84_14325</name>
</gene>
<name>A0A2S3X5I5_PSEPU</name>
<reference evidence="2 3" key="1">
    <citation type="submission" date="2016-08" db="EMBL/GenBank/DDBJ databases">
        <authorList>
            <person name="Seilhamer J.J."/>
        </authorList>
    </citation>
    <scope>NUCLEOTIDE SEQUENCE [LARGE SCALE GENOMIC DNA]</scope>
    <source>
        <strain evidence="2 3">KH-21-114</strain>
    </source>
</reference>
<dbReference type="SUPFAM" id="SSF51182">
    <property type="entry name" value="RmlC-like cupins"/>
    <property type="match status" value="1"/>
</dbReference>
<organism evidence="2 3">
    <name type="scientific">Pseudomonas putida</name>
    <name type="common">Arthrobacter siderocapsulatus</name>
    <dbReference type="NCBI Taxonomy" id="303"/>
    <lineage>
        <taxon>Bacteria</taxon>
        <taxon>Pseudomonadati</taxon>
        <taxon>Pseudomonadota</taxon>
        <taxon>Gammaproteobacteria</taxon>
        <taxon>Pseudomonadales</taxon>
        <taxon>Pseudomonadaceae</taxon>
        <taxon>Pseudomonas</taxon>
    </lineage>
</organism>
<dbReference type="AlphaFoldDB" id="A0A2S3X5I5"/>
<evidence type="ECO:0000313" key="3">
    <source>
        <dbReference type="Proteomes" id="UP000237230"/>
    </source>
</evidence>
<proteinExistence type="predicted"/>
<feature type="domain" description="Cupin type-2" evidence="1">
    <location>
        <begin position="47"/>
        <end position="107"/>
    </location>
</feature>
<dbReference type="Gene3D" id="2.60.120.10">
    <property type="entry name" value="Jelly Rolls"/>
    <property type="match status" value="1"/>
</dbReference>
<accession>A0A2S3X5I5</accession>
<evidence type="ECO:0000313" key="2">
    <source>
        <dbReference type="EMBL" id="POG10850.1"/>
    </source>
</evidence>
<dbReference type="Pfam" id="PF07883">
    <property type="entry name" value="Cupin_2"/>
    <property type="match status" value="1"/>
</dbReference>
<dbReference type="CDD" id="cd06981">
    <property type="entry name" value="cupin_reut_a1446"/>
    <property type="match status" value="1"/>
</dbReference>
<sequence length="117" mass="13219">MPLTNLLNALPHCDPAAAERVDELLRRPGLRIERIVSCGQASPPGYWYDQAEGEWIMLLTGTAGLRLEHENYTRLLVPGDCLDIPAHCRHRVEWTTQGQPTIWLAVFHGSETPWPSH</sequence>
<dbReference type="InterPro" id="IPR014710">
    <property type="entry name" value="RmlC-like_jellyroll"/>
</dbReference>